<keyword evidence="2" id="KW-1185">Reference proteome</keyword>
<gene>
    <name evidence="1" type="ORF">BV22DRAFT_1040272</name>
</gene>
<dbReference type="Proteomes" id="UP000790709">
    <property type="component" value="Unassembled WGS sequence"/>
</dbReference>
<evidence type="ECO:0000313" key="1">
    <source>
        <dbReference type="EMBL" id="KAH7920071.1"/>
    </source>
</evidence>
<protein>
    <submittedName>
        <fullName evidence="1">Uncharacterized protein</fullName>
    </submittedName>
</protein>
<comment type="caution">
    <text evidence="1">The sequence shown here is derived from an EMBL/GenBank/DDBJ whole genome shotgun (WGS) entry which is preliminary data.</text>
</comment>
<evidence type="ECO:0000313" key="2">
    <source>
        <dbReference type="Proteomes" id="UP000790709"/>
    </source>
</evidence>
<accession>A0ACB8B4C3</accession>
<name>A0ACB8B4C3_9AGAM</name>
<reference evidence="1" key="1">
    <citation type="journal article" date="2021" name="New Phytol.">
        <title>Evolutionary innovations through gain and loss of genes in the ectomycorrhizal Boletales.</title>
        <authorList>
            <person name="Wu G."/>
            <person name="Miyauchi S."/>
            <person name="Morin E."/>
            <person name="Kuo A."/>
            <person name="Drula E."/>
            <person name="Varga T."/>
            <person name="Kohler A."/>
            <person name="Feng B."/>
            <person name="Cao Y."/>
            <person name="Lipzen A."/>
            <person name="Daum C."/>
            <person name="Hundley H."/>
            <person name="Pangilinan J."/>
            <person name="Johnson J."/>
            <person name="Barry K."/>
            <person name="LaButti K."/>
            <person name="Ng V."/>
            <person name="Ahrendt S."/>
            <person name="Min B."/>
            <person name="Choi I.G."/>
            <person name="Park H."/>
            <person name="Plett J.M."/>
            <person name="Magnuson J."/>
            <person name="Spatafora J.W."/>
            <person name="Nagy L.G."/>
            <person name="Henrissat B."/>
            <person name="Grigoriev I.V."/>
            <person name="Yang Z.L."/>
            <person name="Xu J."/>
            <person name="Martin F.M."/>
        </authorList>
    </citation>
    <scope>NUCLEOTIDE SEQUENCE</scope>
    <source>
        <strain evidence="1">KUC20120723A-06</strain>
    </source>
</reference>
<organism evidence="1 2">
    <name type="scientific">Leucogyrophana mollusca</name>
    <dbReference type="NCBI Taxonomy" id="85980"/>
    <lineage>
        <taxon>Eukaryota</taxon>
        <taxon>Fungi</taxon>
        <taxon>Dikarya</taxon>
        <taxon>Basidiomycota</taxon>
        <taxon>Agaricomycotina</taxon>
        <taxon>Agaricomycetes</taxon>
        <taxon>Agaricomycetidae</taxon>
        <taxon>Boletales</taxon>
        <taxon>Boletales incertae sedis</taxon>
        <taxon>Leucogyrophana</taxon>
    </lineage>
</organism>
<proteinExistence type="predicted"/>
<dbReference type="EMBL" id="MU266606">
    <property type="protein sequence ID" value="KAH7920071.1"/>
    <property type="molecule type" value="Genomic_DNA"/>
</dbReference>
<sequence length="249" mass="28562">MSGSQPIILYDIPCQVAGHPWSPNTMKIRYTLGYKNLPFTTTWLEYPEIEPHMRALGAARTPHPTLPGQTLYTLPVIEDPRTGAVVSDSLAIAAYLDKTYPDTPIALRDPPATDEFVAAFLGALKDTVLFMSVVAAELLNPVSAEYYKRTRAERYARAWEELSPPGPVRDRDWRRMEEGWNVVDGWYRKNEGKYFLGHTPSFADFVVVSRLKWCQFVFGEQSEEWKNIAGWNEGRWGELVRELERYFPL</sequence>